<sequence length="283" mass="30770">MISTALAGFLRVRRAQVRPDELGLPSAGSRRVPGLRREEVAAVAGINADYYARLEQGRERNPSVQVVEGLARALLLDDEARAHLHQIAGTVAPDATPGRPETVPPEVLTMLEHGVHGPALVLDSRLDVLASNVLARALYSPLGRLDNLALMTFLVPAAREFHQPWERAAHAAVVGLRRACVADAEHARLTELMATLTHRSREFAELVSSRRVQATALGGADRFRHPEVGELTLHRHTFDLHDHPGLQLVVHLAEPGSPGSEALALLGSLHATEERRSIHQGEL</sequence>
<evidence type="ECO:0000313" key="3">
    <source>
        <dbReference type="Proteomes" id="UP000581769"/>
    </source>
</evidence>
<organism evidence="2 3">
    <name type="scientific">Amycolatopsis jiangsuensis</name>
    <dbReference type="NCBI Taxonomy" id="1181879"/>
    <lineage>
        <taxon>Bacteria</taxon>
        <taxon>Bacillati</taxon>
        <taxon>Actinomycetota</taxon>
        <taxon>Actinomycetes</taxon>
        <taxon>Pseudonocardiales</taxon>
        <taxon>Pseudonocardiaceae</taxon>
        <taxon>Amycolatopsis</taxon>
    </lineage>
</organism>
<comment type="caution">
    <text evidence="2">The sequence shown here is derived from an EMBL/GenBank/DDBJ whole genome shotgun (WGS) entry which is preliminary data.</text>
</comment>
<dbReference type="PROSITE" id="PS50943">
    <property type="entry name" value="HTH_CROC1"/>
    <property type="match status" value="1"/>
</dbReference>
<name>A0A840J4T5_9PSEU</name>
<dbReference type="SUPFAM" id="SSF47413">
    <property type="entry name" value="lambda repressor-like DNA-binding domains"/>
    <property type="match status" value="1"/>
</dbReference>
<keyword evidence="3" id="KW-1185">Reference proteome</keyword>
<dbReference type="Pfam" id="PF17765">
    <property type="entry name" value="MLTR_LBD"/>
    <property type="match status" value="1"/>
</dbReference>
<protein>
    <submittedName>
        <fullName evidence="2">Transcriptional regulator with XRE-family HTH domain</fullName>
    </submittedName>
</protein>
<dbReference type="InterPro" id="IPR041413">
    <property type="entry name" value="MLTR_LBD"/>
</dbReference>
<dbReference type="SMART" id="SM00530">
    <property type="entry name" value="HTH_XRE"/>
    <property type="match status" value="1"/>
</dbReference>
<reference evidence="2 3" key="1">
    <citation type="submission" date="2020-08" db="EMBL/GenBank/DDBJ databases">
        <title>Sequencing the genomes of 1000 actinobacteria strains.</title>
        <authorList>
            <person name="Klenk H.-P."/>
        </authorList>
    </citation>
    <scope>NUCLEOTIDE SEQUENCE [LARGE SCALE GENOMIC DNA]</scope>
    <source>
        <strain evidence="2 3">DSM 45859</strain>
    </source>
</reference>
<dbReference type="InterPro" id="IPR001387">
    <property type="entry name" value="Cro/C1-type_HTH"/>
</dbReference>
<dbReference type="RefSeq" id="WP_312874013.1">
    <property type="nucleotide sequence ID" value="NZ_JACHMG010000001.1"/>
</dbReference>
<dbReference type="AlphaFoldDB" id="A0A840J4T5"/>
<evidence type="ECO:0000259" key="1">
    <source>
        <dbReference type="PROSITE" id="PS50943"/>
    </source>
</evidence>
<dbReference type="PANTHER" id="PTHR35010">
    <property type="entry name" value="BLL4672 PROTEIN-RELATED"/>
    <property type="match status" value="1"/>
</dbReference>
<dbReference type="Proteomes" id="UP000581769">
    <property type="component" value="Unassembled WGS sequence"/>
</dbReference>
<dbReference type="Gene3D" id="3.30.450.180">
    <property type="match status" value="1"/>
</dbReference>
<evidence type="ECO:0000313" key="2">
    <source>
        <dbReference type="EMBL" id="MBB4688739.1"/>
    </source>
</evidence>
<dbReference type="GO" id="GO:0003677">
    <property type="term" value="F:DNA binding"/>
    <property type="evidence" value="ECO:0007669"/>
    <property type="project" value="InterPro"/>
</dbReference>
<feature type="domain" description="HTH cro/C1-type" evidence="1">
    <location>
        <begin position="34"/>
        <end position="74"/>
    </location>
</feature>
<dbReference type="Pfam" id="PF13560">
    <property type="entry name" value="HTH_31"/>
    <property type="match status" value="1"/>
</dbReference>
<gene>
    <name evidence="2" type="ORF">BJY18_006224</name>
</gene>
<dbReference type="PANTHER" id="PTHR35010:SF2">
    <property type="entry name" value="BLL4672 PROTEIN"/>
    <property type="match status" value="1"/>
</dbReference>
<dbReference type="CDD" id="cd00093">
    <property type="entry name" value="HTH_XRE"/>
    <property type="match status" value="1"/>
</dbReference>
<dbReference type="InterPro" id="IPR010982">
    <property type="entry name" value="Lambda_DNA-bd_dom_sf"/>
</dbReference>
<proteinExistence type="predicted"/>
<dbReference type="Gene3D" id="1.10.260.40">
    <property type="entry name" value="lambda repressor-like DNA-binding domains"/>
    <property type="match status" value="1"/>
</dbReference>
<accession>A0A840J4T5</accession>
<dbReference type="EMBL" id="JACHMG010000001">
    <property type="protein sequence ID" value="MBB4688739.1"/>
    <property type="molecule type" value="Genomic_DNA"/>
</dbReference>